<evidence type="ECO:0000313" key="3">
    <source>
        <dbReference type="EMBL" id="AEW98710.1"/>
    </source>
</evidence>
<dbReference type="PANTHER" id="PTHR43767">
    <property type="entry name" value="LONG-CHAIN-FATTY-ACID--COA LIGASE"/>
    <property type="match status" value="1"/>
</dbReference>
<dbReference type="Pfam" id="PF00501">
    <property type="entry name" value="AMP-binding"/>
    <property type="match status" value="1"/>
</dbReference>
<geneLocation type="plasmid" evidence="3 4">
    <name>pSCATT</name>
</geneLocation>
<keyword evidence="4" id="KW-1185">Reference proteome</keyword>
<dbReference type="InterPro" id="IPR042099">
    <property type="entry name" value="ANL_N_sf"/>
</dbReference>
<name>G8XGF2_STREN</name>
<protein>
    <submittedName>
        <fullName evidence="3">Coronafacic acid synthetase, ligase component</fullName>
    </submittedName>
</protein>
<feature type="compositionally biased region" description="Low complexity" evidence="1">
    <location>
        <begin position="16"/>
        <end position="32"/>
    </location>
</feature>
<proteinExistence type="predicted"/>
<dbReference type="SUPFAM" id="SSF56801">
    <property type="entry name" value="Acetyl-CoA synthetase-like"/>
    <property type="match status" value="1"/>
</dbReference>
<gene>
    <name evidence="3" type="ordered locus">SCATT_p05170</name>
</gene>
<evidence type="ECO:0000256" key="1">
    <source>
        <dbReference type="SAM" id="MobiDB-lite"/>
    </source>
</evidence>
<organism evidence="3 4">
    <name type="scientific">Streptantibioticus cattleyicolor (strain ATCC 35852 / DSM 46488 / JCM 4925 / NBRC 14057 / NRRL 8057)</name>
    <name type="common">Streptomyces cattleya</name>
    <dbReference type="NCBI Taxonomy" id="1003195"/>
    <lineage>
        <taxon>Bacteria</taxon>
        <taxon>Bacillati</taxon>
        <taxon>Actinomycetota</taxon>
        <taxon>Actinomycetes</taxon>
        <taxon>Kitasatosporales</taxon>
        <taxon>Streptomycetaceae</taxon>
        <taxon>Streptantibioticus</taxon>
    </lineage>
</organism>
<dbReference type="HOGENOM" id="CLU_587496_0_0_11"/>
<dbReference type="PANTHER" id="PTHR43767:SF1">
    <property type="entry name" value="NONRIBOSOMAL PEPTIDE SYNTHASE PES1 (EUROFUNG)-RELATED"/>
    <property type="match status" value="1"/>
</dbReference>
<dbReference type="GO" id="GO:0016874">
    <property type="term" value="F:ligase activity"/>
    <property type="evidence" value="ECO:0007669"/>
    <property type="project" value="UniProtKB-KW"/>
</dbReference>
<dbReference type="AlphaFoldDB" id="G8XGF2"/>
<dbReference type="InterPro" id="IPR050237">
    <property type="entry name" value="ATP-dep_AMP-bd_enzyme"/>
</dbReference>
<dbReference type="CDD" id="cd04433">
    <property type="entry name" value="AFD_class_I"/>
    <property type="match status" value="1"/>
</dbReference>
<keyword evidence="3" id="KW-0614">Plasmid</keyword>
<feature type="domain" description="AMP-dependent synthetase/ligase" evidence="2">
    <location>
        <begin position="195"/>
        <end position="387"/>
    </location>
</feature>
<keyword evidence="3" id="KW-0436">Ligase</keyword>
<dbReference type="Proteomes" id="UP000007842">
    <property type="component" value="Plasmid pSCATT"/>
</dbReference>
<reference evidence="4" key="1">
    <citation type="submission" date="2011-12" db="EMBL/GenBank/DDBJ databases">
        <title>Complete genome sequence of Streptomyces cattleya strain DSM 46488.</title>
        <authorList>
            <person name="Ou H.-Y."/>
            <person name="Li P."/>
            <person name="Zhao C."/>
            <person name="O'Hagan D."/>
            <person name="Deng Z."/>
        </authorList>
    </citation>
    <scope>NUCLEOTIDE SEQUENCE [LARGE SCALE GENOMIC DNA]</scope>
    <source>
        <strain evidence="4">ATCC 35852 / DSM 46488 / JCM 4925 / NBRC 14057 / NRRL 8057</strain>
        <plasmid evidence="4">Plasmid pSCATT</plasmid>
    </source>
</reference>
<evidence type="ECO:0000259" key="2">
    <source>
        <dbReference type="Pfam" id="PF00501"/>
    </source>
</evidence>
<feature type="region of interest" description="Disordered" evidence="1">
    <location>
        <begin position="1"/>
        <end position="54"/>
    </location>
</feature>
<dbReference type="EMBL" id="CP003229">
    <property type="protein sequence ID" value="AEW98710.1"/>
    <property type="molecule type" value="Genomic_DNA"/>
</dbReference>
<dbReference type="KEGG" id="scy:SCATT_p05170"/>
<evidence type="ECO:0000313" key="4">
    <source>
        <dbReference type="Proteomes" id="UP000007842"/>
    </source>
</evidence>
<sequence>MPDGAFRTPPGGGRGPVTRAPGRPRGARTPGRAVRRPPRARPAGWPAPPRRPFRRVRPERQVTLSTTRCVTPVPTEERAAEYLDTLVRVDGQGPVRRPRFAEVRRALAASGVAEGHAVLICVADAHTRLTAFLAAHYLGLVPALLPPGWAEHRLRPVCDALGAAAVVCAGPGPSGVTVRRSGTPRLQPYEAGQAVLLTSGTSGPAGGCLHRVASLFVNARRHAAAIGLRPTDTVLVSLPLHYSFALVAQALAGVATGARLVLGGPPFTPAGYLDSLTRHDVTVSSLSPSLVRALLGEDRRPPRSLRVLTVGGDVLEATRVRELRRRHPEGELYLTYGLTEAGPRVSTLAVHREPESRYTSVGRPLPGVVTTVRDVAPDGSGELLVTTGTAMVRRVGHPGTARRDLVGPHTVATGDVFRRDPEGFLFFCGRLSDFVVAGGDRLSLRWVRELVGALPGVLHVRTELVRGPLGRGGLVRQRYRLHVVARDVTPRLRELVRRRLKEVLLRVEFPCDVVFSEQNAAEFAK</sequence>
<accession>G8XGF2</accession>
<dbReference type="Gene3D" id="3.40.50.12780">
    <property type="entry name" value="N-terminal domain of ligase-like"/>
    <property type="match status" value="1"/>
</dbReference>
<dbReference type="InterPro" id="IPR000873">
    <property type="entry name" value="AMP-dep_synth/lig_dom"/>
</dbReference>
<dbReference type="PATRIC" id="fig|1003195.29.peg.6312"/>